<reference evidence="2" key="1">
    <citation type="journal article" date="2022" name="Arch. Microbiol.">
        <title>Bacteroides muris sp. nov. isolated from the cecum of wild-derived house mice.</title>
        <authorList>
            <person name="Fokt H."/>
            <person name="Unni R."/>
            <person name="Repnik U."/>
            <person name="Schmitz R.A."/>
            <person name="Bramkamp M."/>
            <person name="Baines J.F."/>
            <person name="Unterweger D."/>
        </authorList>
    </citation>
    <scope>NUCLEOTIDE SEQUENCE</scope>
    <source>
        <strain evidence="2">KH569_7</strain>
    </source>
</reference>
<organism evidence="2 3">
    <name type="scientific">Bacteroides muris</name>
    <name type="common">ex Fokt et al. 2023</name>
    <dbReference type="NCBI Taxonomy" id="2937417"/>
    <lineage>
        <taxon>Bacteria</taxon>
        <taxon>Pseudomonadati</taxon>
        <taxon>Bacteroidota</taxon>
        <taxon>Bacteroidia</taxon>
        <taxon>Bacteroidales</taxon>
        <taxon>Bacteroidaceae</taxon>
        <taxon>Bacteroides</taxon>
    </lineage>
</organism>
<dbReference type="InterPro" id="IPR021638">
    <property type="entry name" value="DUF3244"/>
</dbReference>
<dbReference type="Pfam" id="PF11589">
    <property type="entry name" value="DUF3244"/>
    <property type="match status" value="1"/>
</dbReference>
<gene>
    <name evidence="2" type="ORF">M1B78_03645</name>
</gene>
<dbReference type="Gene3D" id="2.60.40.3080">
    <property type="match status" value="1"/>
</dbReference>
<feature type="chain" id="PRO_5040731147" evidence="1">
    <location>
        <begin position="22"/>
        <end position="122"/>
    </location>
</feature>
<accession>A0A9X2NZ82</accession>
<dbReference type="RefSeq" id="WP_257939920.1">
    <property type="nucleotide sequence ID" value="NZ_JAMZEE010000005.1"/>
</dbReference>
<proteinExistence type="predicted"/>
<dbReference type="Proteomes" id="UP001143810">
    <property type="component" value="Unassembled WGS sequence"/>
</dbReference>
<feature type="signal peptide" evidence="1">
    <location>
        <begin position="1"/>
        <end position="21"/>
    </location>
</feature>
<dbReference type="EMBL" id="JAMZEE010000005">
    <property type="protein sequence ID" value="MCR6507292.1"/>
    <property type="molecule type" value="Genomic_DNA"/>
</dbReference>
<protein>
    <submittedName>
        <fullName evidence="2">DUF3244 domain-containing protein</fullName>
    </submittedName>
</protein>
<keyword evidence="1" id="KW-0732">Signal</keyword>
<evidence type="ECO:0000313" key="3">
    <source>
        <dbReference type="Proteomes" id="UP001143810"/>
    </source>
</evidence>
<name>A0A9X2NZ82_9BACE</name>
<dbReference type="AlphaFoldDB" id="A0A9X2NZ82"/>
<reference evidence="2" key="2">
    <citation type="submission" date="2022-04" db="EMBL/GenBank/DDBJ databases">
        <authorList>
            <person name="Fokt H."/>
            <person name="Baines J."/>
        </authorList>
    </citation>
    <scope>NUCLEOTIDE SEQUENCE</scope>
    <source>
        <strain evidence="2">KH569_7</strain>
    </source>
</reference>
<evidence type="ECO:0000313" key="2">
    <source>
        <dbReference type="EMBL" id="MCR6507292.1"/>
    </source>
</evidence>
<sequence length="122" mass="13716">MMKLKTVLLCVCLAAPLLSNAKKTLIDWTYTTRHTDDRSLGPAIPIEATYDDELHELTLMLFDEGYSILVEVKDEKGNVIYTDYLMMIDGSKVQIPLEGLAIGKYTLSISDGEDDFIGDFIY</sequence>
<comment type="caution">
    <text evidence="2">The sequence shown here is derived from an EMBL/GenBank/DDBJ whole genome shotgun (WGS) entry which is preliminary data.</text>
</comment>
<evidence type="ECO:0000256" key="1">
    <source>
        <dbReference type="SAM" id="SignalP"/>
    </source>
</evidence>